<evidence type="ECO:0000313" key="2">
    <source>
        <dbReference type="Proteomes" id="UP001500843"/>
    </source>
</evidence>
<evidence type="ECO:0000313" key="1">
    <source>
        <dbReference type="EMBL" id="GAA4714494.1"/>
    </source>
</evidence>
<name>A0ABP8XW48_9MICO</name>
<accession>A0ABP8XW48</accession>
<evidence type="ECO:0008006" key="3">
    <source>
        <dbReference type="Google" id="ProtNLM"/>
    </source>
</evidence>
<sequence>MCGVLATAEIADRLSDGAAAVLSRAPGPLAEIEDWLLLASARELLRIDRTARFWRHRDALGSAGLWEGGALGTSGHLGASLASMHGDGRVREAAVGILSRTDAPLADRMLSVRLTDHVWPVREAATRAVLRRTSLTQADQIVPVLHLIEGRTRGAEVLPLYLHAIAGVHGEAALWSRLRGSTTPAVRRTAFRHSLTNELLSVSDAVATLPLEHDRIVQSLLAHAIADRAAPDVVASALLSDRSAESRVLGLVRLTADLLDPADVERLLVDPGVLVRLWARQRYQEQGRDTLSAYQDVARGSGPAAVRARAYRGLVEAGGTVDREVALDLVVSTEPPLKKAGLHLLAGSAFPADAPLLFEVLRTGTNRVARLASEVLLEMPAAWSDADLLPLASSPGPDLRRRAWWLKRNRSGWDQTIADLEILLDHDPVLAALGRNITIPEFAQPTELQRDQLMALLPRVWPETWRKSRVAFAAGLRSDA</sequence>
<organism evidence="1 2">
    <name type="scientific">Promicromonospora umidemergens</name>
    <dbReference type="NCBI Taxonomy" id="629679"/>
    <lineage>
        <taxon>Bacteria</taxon>
        <taxon>Bacillati</taxon>
        <taxon>Actinomycetota</taxon>
        <taxon>Actinomycetes</taxon>
        <taxon>Micrococcales</taxon>
        <taxon>Promicromonosporaceae</taxon>
        <taxon>Promicromonospora</taxon>
    </lineage>
</organism>
<reference evidence="2" key="1">
    <citation type="journal article" date="2019" name="Int. J. Syst. Evol. Microbiol.">
        <title>The Global Catalogue of Microorganisms (GCM) 10K type strain sequencing project: providing services to taxonomists for standard genome sequencing and annotation.</title>
        <authorList>
            <consortium name="The Broad Institute Genomics Platform"/>
            <consortium name="The Broad Institute Genome Sequencing Center for Infectious Disease"/>
            <person name="Wu L."/>
            <person name="Ma J."/>
        </authorList>
    </citation>
    <scope>NUCLEOTIDE SEQUENCE [LARGE SCALE GENOMIC DNA]</scope>
    <source>
        <strain evidence="2">JCM 17975</strain>
    </source>
</reference>
<dbReference type="Proteomes" id="UP001500843">
    <property type="component" value="Unassembled WGS sequence"/>
</dbReference>
<protein>
    <recommendedName>
        <fullName evidence="3">HEAT repeat protein</fullName>
    </recommendedName>
</protein>
<comment type="caution">
    <text evidence="1">The sequence shown here is derived from an EMBL/GenBank/DDBJ whole genome shotgun (WGS) entry which is preliminary data.</text>
</comment>
<keyword evidence="2" id="KW-1185">Reference proteome</keyword>
<dbReference type="EMBL" id="BAABHM010000018">
    <property type="protein sequence ID" value="GAA4714494.1"/>
    <property type="molecule type" value="Genomic_DNA"/>
</dbReference>
<proteinExistence type="predicted"/>
<gene>
    <name evidence="1" type="ORF">GCM10023198_42150</name>
</gene>